<evidence type="ECO:0000313" key="1">
    <source>
        <dbReference type="EMBL" id="KAI7953653.1"/>
    </source>
</evidence>
<accession>A0ACC0EIK6</accession>
<name>A0ACC0EIK6_9BASI</name>
<comment type="caution">
    <text evidence="1">The sequence shown here is derived from an EMBL/GenBank/DDBJ whole genome shotgun (WGS) entry which is preliminary data.</text>
</comment>
<gene>
    <name evidence="1" type="ORF">MJO28_006200</name>
</gene>
<evidence type="ECO:0000313" key="2">
    <source>
        <dbReference type="Proteomes" id="UP001060170"/>
    </source>
</evidence>
<reference evidence="2" key="1">
    <citation type="journal article" date="2018" name="BMC Genomics">
        <title>Genomic insights into host adaptation between the wheat stripe rust pathogen (Puccinia striiformis f. sp. tritici) and the barley stripe rust pathogen (Puccinia striiformis f. sp. hordei).</title>
        <authorList>
            <person name="Xia C."/>
            <person name="Wang M."/>
            <person name="Yin C."/>
            <person name="Cornejo O.E."/>
            <person name="Hulbert S.H."/>
            <person name="Chen X."/>
        </authorList>
    </citation>
    <scope>NUCLEOTIDE SEQUENCE [LARGE SCALE GENOMIC DNA]</scope>
    <source>
        <strain evidence="2">93-210</strain>
    </source>
</reference>
<organism evidence="1 2">
    <name type="scientific">Puccinia striiformis f. sp. tritici</name>
    <dbReference type="NCBI Taxonomy" id="168172"/>
    <lineage>
        <taxon>Eukaryota</taxon>
        <taxon>Fungi</taxon>
        <taxon>Dikarya</taxon>
        <taxon>Basidiomycota</taxon>
        <taxon>Pucciniomycotina</taxon>
        <taxon>Pucciniomycetes</taxon>
        <taxon>Pucciniales</taxon>
        <taxon>Pucciniaceae</taxon>
        <taxon>Puccinia</taxon>
    </lineage>
</organism>
<dbReference type="EMBL" id="CM045870">
    <property type="protein sequence ID" value="KAI7953653.1"/>
    <property type="molecule type" value="Genomic_DNA"/>
</dbReference>
<proteinExistence type="predicted"/>
<keyword evidence="2" id="KW-1185">Reference proteome</keyword>
<protein>
    <submittedName>
        <fullName evidence="1">Uncharacterized protein</fullName>
    </submittedName>
</protein>
<sequence length="276" mass="31030">SIDVAVFVGRHCLKCYILGLAVRKGPRTDHQLRISGLPTRSRVEWSIHPGMDKDITAARSVAELSKSPDEIRKRSQRVQAGIDAELEQGAKVPLDATREAMSKLRESKNQIEAIKEEMTNRKGLPRSPKIASVSRIHRNFVATAKMVEQPIDLDYKIDRIEKLLAKDRACDAPNLLAIHYTLREANREASSKGIKILAGYFERLAGTIEAFESHYLLIASNPLTIFRKGHAPKAIKIDKMTEIKGQRAGWKSDCHSEDIGARFQSVRADSRIIKHY</sequence>
<reference evidence="1 2" key="3">
    <citation type="journal article" date="2022" name="Microbiol. Spectr.">
        <title>Folding features and dynamics of 3D genome architecture in plant fungal pathogens.</title>
        <authorList>
            <person name="Xia C."/>
        </authorList>
    </citation>
    <scope>NUCLEOTIDE SEQUENCE [LARGE SCALE GENOMIC DNA]</scope>
    <source>
        <strain evidence="1 2">93-210</strain>
    </source>
</reference>
<dbReference type="Proteomes" id="UP001060170">
    <property type="component" value="Chromosome 6"/>
</dbReference>
<feature type="non-terminal residue" evidence="1">
    <location>
        <position position="1"/>
    </location>
</feature>
<reference evidence="2" key="2">
    <citation type="journal article" date="2018" name="Mol. Plant Microbe Interact.">
        <title>Genome sequence resources for the wheat stripe rust pathogen (Puccinia striiformis f. sp. tritici) and the barley stripe rust pathogen (Puccinia striiformis f. sp. hordei).</title>
        <authorList>
            <person name="Xia C."/>
            <person name="Wang M."/>
            <person name="Yin C."/>
            <person name="Cornejo O.E."/>
            <person name="Hulbert S.H."/>
            <person name="Chen X."/>
        </authorList>
    </citation>
    <scope>NUCLEOTIDE SEQUENCE [LARGE SCALE GENOMIC DNA]</scope>
    <source>
        <strain evidence="2">93-210</strain>
    </source>
</reference>